<gene>
    <name evidence="2" type="ORF">SAMN05660330_00174</name>
</gene>
<dbReference type="OrthoDB" id="9807879at2"/>
<dbReference type="AlphaFoldDB" id="A0A1H0J7U0"/>
<accession>A0A1H0J7U0</accession>
<sequence length="313" mass="34193">MLARQERKNIVALEHCRGYRRDEVKALVEGMSVRLGLHNLHGRTVLLKPNFISSRGPRLACTHAEVVVGTAGWFIDNGARVLVGDSPAFGSVGRVCQHLGMKAGLAAMGVECVEFTTPVKKLLSCGTEVTVAAEPLDCDLLVGLPKVKAHDQLYVTLAVKNLFGIVKGMHKAMLHMTRGTSHDRFAELILGLVDLVPDQVHFIDGVTVMHRSGPLHGDPLSLHLFGGARNPVCLDNALLDVLELNPEMSPLWRAANRQKKVATVSADIKYTGRRPEEFHGSGFVPPTALDAIRFNPFRFFRGMVKRAVFRAGG</sequence>
<evidence type="ECO:0000313" key="3">
    <source>
        <dbReference type="Proteomes" id="UP000199073"/>
    </source>
</evidence>
<dbReference type="RefSeq" id="WP_092218802.1">
    <property type="nucleotide sequence ID" value="NZ_FNJI01000001.1"/>
</dbReference>
<reference evidence="2 3" key="1">
    <citation type="submission" date="2016-10" db="EMBL/GenBank/DDBJ databases">
        <authorList>
            <person name="de Groot N.N."/>
        </authorList>
    </citation>
    <scope>NUCLEOTIDE SEQUENCE [LARGE SCALE GENOMIC DNA]</scope>
    <source>
        <strain evidence="2 3">DSM 12130</strain>
    </source>
</reference>
<evidence type="ECO:0000259" key="1">
    <source>
        <dbReference type="Pfam" id="PF04015"/>
    </source>
</evidence>
<name>A0A1H0J7U0_9BACT</name>
<dbReference type="Proteomes" id="UP000199073">
    <property type="component" value="Unassembled WGS sequence"/>
</dbReference>
<protein>
    <submittedName>
        <fullName evidence="2">Uncharacterized conserved protein, DUF362 family</fullName>
    </submittedName>
</protein>
<organism evidence="2 3">
    <name type="scientific">Desulforhopalus singaporensis</name>
    <dbReference type="NCBI Taxonomy" id="91360"/>
    <lineage>
        <taxon>Bacteria</taxon>
        <taxon>Pseudomonadati</taxon>
        <taxon>Thermodesulfobacteriota</taxon>
        <taxon>Desulfobulbia</taxon>
        <taxon>Desulfobulbales</taxon>
        <taxon>Desulfocapsaceae</taxon>
        <taxon>Desulforhopalus</taxon>
    </lineage>
</organism>
<dbReference type="EMBL" id="FNJI01000001">
    <property type="protein sequence ID" value="SDO39549.1"/>
    <property type="molecule type" value="Genomic_DNA"/>
</dbReference>
<dbReference type="InterPro" id="IPR007160">
    <property type="entry name" value="DUF362"/>
</dbReference>
<feature type="domain" description="DUF362" evidence="1">
    <location>
        <begin position="45"/>
        <end position="239"/>
    </location>
</feature>
<dbReference type="STRING" id="91360.SAMN05660330_00174"/>
<keyword evidence="3" id="KW-1185">Reference proteome</keyword>
<evidence type="ECO:0000313" key="2">
    <source>
        <dbReference type="EMBL" id="SDO39549.1"/>
    </source>
</evidence>
<dbReference type="Pfam" id="PF04015">
    <property type="entry name" value="DUF362"/>
    <property type="match status" value="1"/>
</dbReference>
<proteinExistence type="predicted"/>